<evidence type="ECO:0000256" key="4">
    <source>
        <dbReference type="ARBA" id="ARBA00022801"/>
    </source>
</evidence>
<dbReference type="InterPro" id="IPR000212">
    <property type="entry name" value="DNA_helicase_UvrD/REP"/>
</dbReference>
<evidence type="ECO:0000256" key="3">
    <source>
        <dbReference type="ARBA" id="ARBA00022763"/>
    </source>
</evidence>
<evidence type="ECO:0000256" key="14">
    <source>
        <dbReference type="ARBA" id="ARBA00048988"/>
    </source>
</evidence>
<dbReference type="InterPro" id="IPR011604">
    <property type="entry name" value="PDDEXK-like_dom_sf"/>
</dbReference>
<organism evidence="18 19">
    <name type="scientific">Pseudooctadecabacter jejudonensis</name>
    <dbReference type="NCBI Taxonomy" id="1391910"/>
    <lineage>
        <taxon>Bacteria</taxon>
        <taxon>Pseudomonadati</taxon>
        <taxon>Pseudomonadota</taxon>
        <taxon>Alphaproteobacteria</taxon>
        <taxon>Rhodobacterales</taxon>
        <taxon>Paracoccaceae</taxon>
        <taxon>Pseudooctadecabacter</taxon>
    </lineage>
</organism>
<feature type="domain" description="UvrD-like helicase ATP-binding" evidence="16">
    <location>
        <begin position="3"/>
        <end position="472"/>
    </location>
</feature>
<keyword evidence="5 15" id="KW-0347">Helicase</keyword>
<evidence type="ECO:0000256" key="11">
    <source>
        <dbReference type="ARBA" id="ARBA00034617"/>
    </source>
</evidence>
<keyword evidence="1" id="KW-0540">Nuclease</keyword>
<dbReference type="GO" id="GO:0005829">
    <property type="term" value="C:cytosol"/>
    <property type="evidence" value="ECO:0007669"/>
    <property type="project" value="TreeGrafter"/>
</dbReference>
<dbReference type="PANTHER" id="PTHR11070:SF2">
    <property type="entry name" value="ATP-DEPENDENT DNA HELICASE SRS2"/>
    <property type="match status" value="1"/>
</dbReference>
<dbReference type="AlphaFoldDB" id="A0A1Y5S615"/>
<keyword evidence="10" id="KW-0413">Isomerase</keyword>
<keyword evidence="6" id="KW-0269">Exonuclease</keyword>
<evidence type="ECO:0000256" key="13">
    <source>
        <dbReference type="ARBA" id="ARBA00034923"/>
    </source>
</evidence>
<dbReference type="NCBIfam" id="TIGR02784">
    <property type="entry name" value="addA_alphas"/>
    <property type="match status" value="1"/>
</dbReference>
<evidence type="ECO:0000313" key="18">
    <source>
        <dbReference type="EMBL" id="SLN33323.1"/>
    </source>
</evidence>
<evidence type="ECO:0000256" key="1">
    <source>
        <dbReference type="ARBA" id="ARBA00022722"/>
    </source>
</evidence>
<dbReference type="GO" id="GO:0000725">
    <property type="term" value="P:recombinational repair"/>
    <property type="evidence" value="ECO:0007669"/>
    <property type="project" value="TreeGrafter"/>
</dbReference>
<evidence type="ECO:0000256" key="6">
    <source>
        <dbReference type="ARBA" id="ARBA00022839"/>
    </source>
</evidence>
<name>A0A1Y5S615_9RHOB</name>
<keyword evidence="7 15" id="KW-0067">ATP-binding</keyword>
<gene>
    <name evidence="18" type="primary">addA</name>
    <name evidence="18" type="ORF">PSJ8397_01601</name>
</gene>
<keyword evidence="9" id="KW-0234">DNA repair</keyword>
<accession>A0A1Y5S615</accession>
<feature type="domain" description="UvrD-like helicase C-terminal" evidence="17">
    <location>
        <begin position="489"/>
        <end position="776"/>
    </location>
</feature>
<dbReference type="GO" id="GO:0005524">
    <property type="term" value="F:ATP binding"/>
    <property type="evidence" value="ECO:0007669"/>
    <property type="project" value="UniProtKB-UniRule"/>
</dbReference>
<dbReference type="Gene3D" id="3.90.320.10">
    <property type="match status" value="1"/>
</dbReference>
<keyword evidence="3" id="KW-0227">DNA damage</keyword>
<keyword evidence="8" id="KW-0238">DNA-binding</keyword>
<dbReference type="InterPro" id="IPR011335">
    <property type="entry name" value="Restrct_endonuc-II-like"/>
</dbReference>
<dbReference type="EMBL" id="FWFT01000002">
    <property type="protein sequence ID" value="SLN33323.1"/>
    <property type="molecule type" value="Genomic_DNA"/>
</dbReference>
<dbReference type="Gene3D" id="3.40.50.300">
    <property type="entry name" value="P-loop containing nucleotide triphosphate hydrolases"/>
    <property type="match status" value="4"/>
</dbReference>
<dbReference type="PROSITE" id="PS51198">
    <property type="entry name" value="UVRD_HELICASE_ATP_BIND"/>
    <property type="match status" value="1"/>
</dbReference>
<dbReference type="SUPFAM" id="SSF52540">
    <property type="entry name" value="P-loop containing nucleoside triphosphate hydrolases"/>
    <property type="match status" value="1"/>
</dbReference>
<comment type="catalytic activity">
    <reaction evidence="14">
        <text>ATP + H2O = ADP + phosphate + H(+)</text>
        <dbReference type="Rhea" id="RHEA:13065"/>
        <dbReference type="ChEBI" id="CHEBI:15377"/>
        <dbReference type="ChEBI" id="CHEBI:15378"/>
        <dbReference type="ChEBI" id="CHEBI:30616"/>
        <dbReference type="ChEBI" id="CHEBI:43474"/>
        <dbReference type="ChEBI" id="CHEBI:456216"/>
        <dbReference type="EC" id="5.6.2.4"/>
    </reaction>
</comment>
<dbReference type="SUPFAM" id="SSF52980">
    <property type="entry name" value="Restriction endonuclease-like"/>
    <property type="match status" value="1"/>
</dbReference>
<keyword evidence="4 15" id="KW-0378">Hydrolase</keyword>
<dbReference type="OrthoDB" id="9810135at2"/>
<feature type="binding site" evidence="15">
    <location>
        <begin position="24"/>
        <end position="31"/>
    </location>
    <ligand>
        <name>ATP</name>
        <dbReference type="ChEBI" id="CHEBI:30616"/>
    </ligand>
</feature>
<dbReference type="Gene3D" id="1.10.486.10">
    <property type="entry name" value="PCRA, domain 4"/>
    <property type="match status" value="1"/>
</dbReference>
<keyword evidence="19" id="KW-1185">Reference proteome</keyword>
<dbReference type="InterPro" id="IPR027417">
    <property type="entry name" value="P-loop_NTPase"/>
</dbReference>
<evidence type="ECO:0000256" key="7">
    <source>
        <dbReference type="ARBA" id="ARBA00022840"/>
    </source>
</evidence>
<evidence type="ECO:0000256" key="12">
    <source>
        <dbReference type="ARBA" id="ARBA00034808"/>
    </source>
</evidence>
<protein>
    <recommendedName>
        <fullName evidence="12">DNA 3'-5' helicase</fullName>
        <ecNumber evidence="12">5.6.2.4</ecNumber>
    </recommendedName>
    <alternativeName>
        <fullName evidence="13">DNA 3'-5' helicase II</fullName>
    </alternativeName>
</protein>
<evidence type="ECO:0000256" key="2">
    <source>
        <dbReference type="ARBA" id="ARBA00022741"/>
    </source>
</evidence>
<proteinExistence type="predicted"/>
<dbReference type="PROSITE" id="PS51217">
    <property type="entry name" value="UVRD_HELICASE_CTER"/>
    <property type="match status" value="1"/>
</dbReference>
<dbReference type="EC" id="5.6.2.4" evidence="12"/>
<dbReference type="GO" id="GO:0033202">
    <property type="term" value="C:DNA helicase complex"/>
    <property type="evidence" value="ECO:0007669"/>
    <property type="project" value="TreeGrafter"/>
</dbReference>
<evidence type="ECO:0000256" key="15">
    <source>
        <dbReference type="PROSITE-ProRule" id="PRU00560"/>
    </source>
</evidence>
<dbReference type="GO" id="GO:0043138">
    <property type="term" value="F:3'-5' DNA helicase activity"/>
    <property type="evidence" value="ECO:0007669"/>
    <property type="project" value="UniProtKB-EC"/>
</dbReference>
<dbReference type="GO" id="GO:0016887">
    <property type="term" value="F:ATP hydrolysis activity"/>
    <property type="evidence" value="ECO:0007669"/>
    <property type="project" value="RHEA"/>
</dbReference>
<evidence type="ECO:0000259" key="16">
    <source>
        <dbReference type="PROSITE" id="PS51198"/>
    </source>
</evidence>
<evidence type="ECO:0000256" key="9">
    <source>
        <dbReference type="ARBA" id="ARBA00023204"/>
    </source>
</evidence>
<dbReference type="Pfam" id="PF12705">
    <property type="entry name" value="PDDEXK_1"/>
    <property type="match status" value="1"/>
</dbReference>
<sequence length="1122" mass="123869">MIPDDATRRQIEAADPARSTWLSANAGSGKTRVLTDRVARLLLAGTRPENILCLTYTKAAASEMQNRLFQRLGEWAMMPADKLRDDLRDLGISDALDPKFLATARTLFASAIETPGGLKIQTIHSFCAGVLRRFPLEAEVSPQFKEMEDRAAQLLREDVLDDMATGPDKPALDAFATYFTGADVGKFLADVSGRKAAFATPPSDDQLAGRLGLIHGIDRDAALKIAFIGGEDDLANDLSDAAPNASASYVKFAARLSGLNLKSPDMAVLETLFEMFLTNGQRRKWPASNHKSAWEAFEDILDDVYAFMDRVAAAWDYLNAISAFHKTRALYTFAQPFITRYERKKLERGALDFDDLIGKAKALLEDPAVAQWVLFRLDGGVDHVLVDEAQDTSPDQWDIVRLLTQEFSTGLGANPDRDRTVFVVGDKKQSIYSFQGADPEGFDRMREYFAEELEKVQKPLQKTELEYSFRSSAAVLQFVDQTFKGDMAEGLDDRINHLAFKDDMPGRVDVWPVVEPVTTNDDREWDDPVDLKGDTNHDVVLSRTIAAEIKRMIDHETLPVKAKGDNDWTRRKITPGDILILVQRRSDLFGEIIAACKSAGLDIAGADRLKLGGELAVKDISALLQFLALQDDDLSLAAALKSPLFGWSERDLYALAQPRKKGQTLWEALRTSGKHTATVDVLTDLRNQSDFLRPYDLINRVLIRHDGRRNLLARLGHEAEDGIDALLSQALGYEQSDVPSLTGFLSWLQTEDVTVKRQMDTAGDRIRVMTVHGAKGLEAPIVILPDTSTRKREVKGDFLIDDANVFWKPASPVMPDVLDAVKQDMLTAQDRERRRLLYVALTRAESWLIIAAAGKTGEDRDDSWHATALSSMAHLDAVDLITPLGGGKRFSRWNWDAGEIAAHTAPAANSNATPGFGAMLPPVPERPKTLSPSDLGGAKIMPGETHTDDSDLALAYGRLIHLLLEVLPDVPPDQRQTLATSLIQNQPDAGVVGDITSLIAEALAVIEDPHLAWVFQNALVEVPISADLPHLGPDRTFGLIDRLIVTETDVIAVDYKSNRATPPTAEATPDGLIRQMAAYRDALRLIYPSRRIRTVLLWTKTLQTTELPDAVLDSALNDVRSP</sequence>
<dbReference type="GO" id="GO:0003677">
    <property type="term" value="F:DNA binding"/>
    <property type="evidence" value="ECO:0007669"/>
    <property type="project" value="UniProtKB-KW"/>
</dbReference>
<dbReference type="PANTHER" id="PTHR11070">
    <property type="entry name" value="UVRD / RECB / PCRA DNA HELICASE FAMILY MEMBER"/>
    <property type="match status" value="1"/>
</dbReference>
<dbReference type="Pfam" id="PF00580">
    <property type="entry name" value="UvrD-helicase"/>
    <property type="match status" value="1"/>
</dbReference>
<keyword evidence="2 15" id="KW-0547">Nucleotide-binding</keyword>
<evidence type="ECO:0000256" key="5">
    <source>
        <dbReference type="ARBA" id="ARBA00022806"/>
    </source>
</evidence>
<dbReference type="InterPro" id="IPR038726">
    <property type="entry name" value="PDDEXK_AddAB-type"/>
</dbReference>
<dbReference type="RefSeq" id="WP_085864027.1">
    <property type="nucleotide sequence ID" value="NZ_FWFT01000002.1"/>
</dbReference>
<evidence type="ECO:0000256" key="8">
    <source>
        <dbReference type="ARBA" id="ARBA00023125"/>
    </source>
</evidence>
<dbReference type="InterPro" id="IPR014017">
    <property type="entry name" value="DNA_helicase_UvrD-like_C"/>
</dbReference>
<dbReference type="InterPro" id="IPR014151">
    <property type="entry name" value="DNA_helicase_AddA"/>
</dbReference>
<dbReference type="GO" id="GO:0004527">
    <property type="term" value="F:exonuclease activity"/>
    <property type="evidence" value="ECO:0007669"/>
    <property type="project" value="UniProtKB-KW"/>
</dbReference>
<evidence type="ECO:0000259" key="17">
    <source>
        <dbReference type="PROSITE" id="PS51217"/>
    </source>
</evidence>
<dbReference type="Pfam" id="PF13361">
    <property type="entry name" value="UvrD_C"/>
    <property type="match status" value="1"/>
</dbReference>
<evidence type="ECO:0000313" key="19">
    <source>
        <dbReference type="Proteomes" id="UP000193623"/>
    </source>
</evidence>
<reference evidence="18 19" key="1">
    <citation type="submission" date="2017-03" db="EMBL/GenBank/DDBJ databases">
        <authorList>
            <person name="Afonso C.L."/>
            <person name="Miller P.J."/>
            <person name="Scott M.A."/>
            <person name="Spackman E."/>
            <person name="Goraichik I."/>
            <person name="Dimitrov K.M."/>
            <person name="Suarez D.L."/>
            <person name="Swayne D.E."/>
        </authorList>
    </citation>
    <scope>NUCLEOTIDE SEQUENCE [LARGE SCALE GENOMIC DNA]</scope>
    <source>
        <strain evidence="18 19">CECT 8397</strain>
    </source>
</reference>
<dbReference type="Proteomes" id="UP000193623">
    <property type="component" value="Unassembled WGS sequence"/>
</dbReference>
<comment type="catalytic activity">
    <reaction evidence="11">
        <text>Couples ATP hydrolysis with the unwinding of duplex DNA by translocating in the 3'-5' direction.</text>
        <dbReference type="EC" id="5.6.2.4"/>
    </reaction>
</comment>
<evidence type="ECO:0000256" key="10">
    <source>
        <dbReference type="ARBA" id="ARBA00023235"/>
    </source>
</evidence>
<dbReference type="InterPro" id="IPR014016">
    <property type="entry name" value="UvrD-like_ATP-bd"/>
</dbReference>